<dbReference type="Proteomes" id="UP000510888">
    <property type="component" value="Plasmid PPGU16_p1"/>
</dbReference>
<dbReference type="KEGG" id="plad:PPGU16_69790"/>
<gene>
    <name evidence="1" type="ORF">PPGU16_69790</name>
</gene>
<dbReference type="CDD" id="cd00980">
    <property type="entry name" value="FwdC/FmdC"/>
    <property type="match status" value="1"/>
</dbReference>
<dbReference type="EMBL" id="AP023176">
    <property type="protein sequence ID" value="BCF93912.1"/>
    <property type="molecule type" value="Genomic_DNA"/>
</dbReference>
<dbReference type="InterPro" id="IPR017550">
    <property type="entry name" value="Formylmethanofuran_DH_suC"/>
</dbReference>
<keyword evidence="1" id="KW-0614">Plasmid</keyword>
<evidence type="ECO:0000313" key="2">
    <source>
        <dbReference type="Proteomes" id="UP000510888"/>
    </source>
</evidence>
<dbReference type="PANTHER" id="PTHR39673:SF5">
    <property type="entry name" value="TUNGSTEN-CONTAINING FORMYLMETHANOFURAN DEHYDROGENASE 2 SUBUNIT C"/>
    <property type="match status" value="1"/>
</dbReference>
<dbReference type="SUPFAM" id="SSF69336">
    <property type="entry name" value="Alpha subunit of glutamate synthase, C-terminal domain"/>
    <property type="match status" value="1"/>
</dbReference>
<dbReference type="GO" id="GO:0018493">
    <property type="term" value="F:formylmethanofuran dehydrogenase activity"/>
    <property type="evidence" value="ECO:0007669"/>
    <property type="project" value="InterPro"/>
</dbReference>
<evidence type="ECO:0000313" key="1">
    <source>
        <dbReference type="EMBL" id="BCF93912.1"/>
    </source>
</evidence>
<dbReference type="AlphaFoldDB" id="A0A7I8BYV0"/>
<sequence length="290" mass="29419">MSTITLRVKAAPGCRVDGSPLLPSALSALSGAEIAHRMLPAGNEACAIGDLFDVAVETNGDDARLVIEGDASWLDRLGAQLDAGSLRISGATGDYAGLRMTGGTLDIAGGTGDFAGCEMRGGTLVVAGDCGDFAAGALPGGMEGMTGGTLIVSGNAGARLGDRMRRGTLLIGGDAGDYAASRIVAGTIGIAGRVGAHYGYGMRRGTLLMLQRPERIPPTFTTGGRGFDVFWSLLTRALAAQCDAASAISTAMAAMAQRLAPFAALDARTPPQRYAGDLAVDGRGELLIVE</sequence>
<accession>A0A7I8BYV0</accession>
<dbReference type="RefSeq" id="WP_180725467.1">
    <property type="nucleotide sequence ID" value="NZ_AP023176.1"/>
</dbReference>
<dbReference type="Gene3D" id="2.160.20.60">
    <property type="entry name" value="Glutamate synthase, alpha subunit, C-terminal domain"/>
    <property type="match status" value="2"/>
</dbReference>
<geneLocation type="plasmid" evidence="1 2">
    <name>PPGU16_p1</name>
</geneLocation>
<dbReference type="GO" id="GO:0046914">
    <property type="term" value="F:transition metal ion binding"/>
    <property type="evidence" value="ECO:0007669"/>
    <property type="project" value="InterPro"/>
</dbReference>
<name>A0A7I8BYV0_9BURK</name>
<dbReference type="InterPro" id="IPR036485">
    <property type="entry name" value="Glu_synth_asu_C_sf"/>
</dbReference>
<reference evidence="1 2" key="1">
    <citation type="journal article" date="2020" name="Genes (Basel)">
        <title>Genomic Comparison of Insect Gut Symbionts from Divergent Burkholderia Subclades.</title>
        <authorList>
            <person name="Takeshita K."/>
            <person name="Kikuchi Y."/>
        </authorList>
    </citation>
    <scope>NUCLEOTIDE SEQUENCE [LARGE SCALE GENOMIC DNA]</scope>
    <source>
        <strain evidence="1 2">PGU16</strain>
        <plasmid evidence="1 2">PPGU16_p1</plasmid>
    </source>
</reference>
<dbReference type="PANTHER" id="PTHR39673">
    <property type="entry name" value="TUNGSTEN FORMYLMETHANOFURAN DEHYDROGENASE, SUBUNIT C (FWDC)"/>
    <property type="match status" value="1"/>
</dbReference>
<protein>
    <submittedName>
        <fullName evidence="1">Formylmethanofuran dehydrogenase subunit C</fullName>
    </submittedName>
</protein>
<dbReference type="NCBIfam" id="TIGR03122">
    <property type="entry name" value="one_C_dehyd_C"/>
    <property type="match status" value="1"/>
</dbReference>
<proteinExistence type="predicted"/>
<dbReference type="GO" id="GO:0015948">
    <property type="term" value="P:methanogenesis"/>
    <property type="evidence" value="ECO:0007669"/>
    <property type="project" value="InterPro"/>
</dbReference>
<organism evidence="1 2">
    <name type="scientific">Paraburkholderia largidicola</name>
    <dbReference type="NCBI Taxonomy" id="3014751"/>
    <lineage>
        <taxon>Bacteria</taxon>
        <taxon>Pseudomonadati</taxon>
        <taxon>Pseudomonadota</taxon>
        <taxon>Betaproteobacteria</taxon>
        <taxon>Burkholderiales</taxon>
        <taxon>Burkholderiaceae</taxon>
        <taxon>Paraburkholderia</taxon>
    </lineage>
</organism>
<keyword evidence="2" id="KW-1185">Reference proteome</keyword>